<feature type="region of interest" description="Disordered" evidence="1">
    <location>
        <begin position="17"/>
        <end position="38"/>
    </location>
</feature>
<evidence type="ECO:0000256" key="1">
    <source>
        <dbReference type="SAM" id="MobiDB-lite"/>
    </source>
</evidence>
<dbReference type="Proteomes" id="UP000002035">
    <property type="component" value="Unassembled WGS sequence"/>
</dbReference>
<name>C5FUQ3_ARTOC</name>
<dbReference type="EMBL" id="DS995706">
    <property type="protein sequence ID" value="EEQ33637.1"/>
    <property type="molecule type" value="Genomic_DNA"/>
</dbReference>
<protein>
    <submittedName>
        <fullName evidence="2">Uncharacterized protein</fullName>
    </submittedName>
</protein>
<dbReference type="AlphaFoldDB" id="C5FUQ3"/>
<dbReference type="VEuPathDB" id="FungiDB:MCYG_06456"/>
<feature type="compositionally biased region" description="Basic and acidic residues" evidence="1">
    <location>
        <begin position="24"/>
        <end position="38"/>
    </location>
</feature>
<reference evidence="3" key="1">
    <citation type="journal article" date="2012" name="MBio">
        <title>Comparative genome analysis of Trichophyton rubrum and related dermatophytes reveals candidate genes involved in infection.</title>
        <authorList>
            <person name="Martinez D.A."/>
            <person name="Oliver B.G."/>
            <person name="Graeser Y."/>
            <person name="Goldberg J.M."/>
            <person name="Li W."/>
            <person name="Martinez-Rossi N.M."/>
            <person name="Monod M."/>
            <person name="Shelest E."/>
            <person name="Barton R.C."/>
            <person name="Birch E."/>
            <person name="Brakhage A.A."/>
            <person name="Chen Z."/>
            <person name="Gurr S.J."/>
            <person name="Heiman D."/>
            <person name="Heitman J."/>
            <person name="Kosti I."/>
            <person name="Rossi A."/>
            <person name="Saif S."/>
            <person name="Samalova M."/>
            <person name="Saunders C.W."/>
            <person name="Shea T."/>
            <person name="Summerbell R.C."/>
            <person name="Xu J."/>
            <person name="Young S."/>
            <person name="Zeng Q."/>
            <person name="Birren B.W."/>
            <person name="Cuomo C.A."/>
            <person name="White T.C."/>
        </authorList>
    </citation>
    <scope>NUCLEOTIDE SEQUENCE [LARGE SCALE GENOMIC DNA]</scope>
    <source>
        <strain evidence="3">ATCC MYA-4605 / CBS 113480</strain>
    </source>
</reference>
<accession>C5FUQ3</accession>
<organism evidence="2 3">
    <name type="scientific">Arthroderma otae (strain ATCC MYA-4605 / CBS 113480)</name>
    <name type="common">Microsporum canis</name>
    <dbReference type="NCBI Taxonomy" id="554155"/>
    <lineage>
        <taxon>Eukaryota</taxon>
        <taxon>Fungi</taxon>
        <taxon>Dikarya</taxon>
        <taxon>Ascomycota</taxon>
        <taxon>Pezizomycotina</taxon>
        <taxon>Eurotiomycetes</taxon>
        <taxon>Eurotiomycetidae</taxon>
        <taxon>Onygenales</taxon>
        <taxon>Arthrodermataceae</taxon>
        <taxon>Microsporum</taxon>
    </lineage>
</organism>
<dbReference type="RefSeq" id="XP_002844492.1">
    <property type="nucleotide sequence ID" value="XM_002844446.1"/>
</dbReference>
<proteinExistence type="predicted"/>
<evidence type="ECO:0000313" key="3">
    <source>
        <dbReference type="Proteomes" id="UP000002035"/>
    </source>
</evidence>
<dbReference type="GeneID" id="9222264"/>
<keyword evidence="3" id="KW-1185">Reference proteome</keyword>
<sequence length="99" mass="11549">MKRLRLRYRRYHASQETGYVEDTTADRRRQTEDGRQDIETRDIQRATRFIVPGHAVIGDQPVLITAFDARNLVDGCYVRRGMRVLDMGDMLWSRAGLHA</sequence>
<evidence type="ECO:0000313" key="2">
    <source>
        <dbReference type="EMBL" id="EEQ33637.1"/>
    </source>
</evidence>
<gene>
    <name evidence="2" type="ORF">MCYG_06456</name>
</gene>
<dbReference type="HOGENOM" id="CLU_2319873_0_0_1"/>